<dbReference type="HAMAP" id="MF_00050">
    <property type="entry name" value="EF_Ts"/>
    <property type="match status" value="1"/>
</dbReference>
<keyword evidence="4 5" id="KW-0648">Protein biosynthesis</keyword>
<name>A0A5K7S8M4_9BACT</name>
<dbReference type="InterPro" id="IPR014039">
    <property type="entry name" value="Transl_elong_EFTs/EF1B_dimer"/>
</dbReference>
<dbReference type="SUPFAM" id="SSF46934">
    <property type="entry name" value="UBA-like"/>
    <property type="match status" value="1"/>
</dbReference>
<organism evidence="7 8">
    <name type="scientific">Aquipluma nitroreducens</name>
    <dbReference type="NCBI Taxonomy" id="2010828"/>
    <lineage>
        <taxon>Bacteria</taxon>
        <taxon>Pseudomonadati</taxon>
        <taxon>Bacteroidota</taxon>
        <taxon>Bacteroidia</taxon>
        <taxon>Marinilabiliales</taxon>
        <taxon>Prolixibacteraceae</taxon>
        <taxon>Aquipluma</taxon>
    </lineage>
</organism>
<dbReference type="NCBIfam" id="TIGR00116">
    <property type="entry name" value="tsf"/>
    <property type="match status" value="1"/>
</dbReference>
<proteinExistence type="inferred from homology"/>
<evidence type="ECO:0000256" key="5">
    <source>
        <dbReference type="HAMAP-Rule" id="MF_00050"/>
    </source>
</evidence>
<comment type="function">
    <text evidence="5">Associates with the EF-Tu.GDP complex and induces the exchange of GDP to GTP. It remains bound to the aminoacyl-tRNA.EF-Tu.GTP complex up to the GTP hydrolysis stage on the ribosome.</text>
</comment>
<dbReference type="Gene3D" id="1.10.286.20">
    <property type="match status" value="1"/>
</dbReference>
<dbReference type="EMBL" id="AP018694">
    <property type="protein sequence ID" value="BBE17908.1"/>
    <property type="molecule type" value="Genomic_DNA"/>
</dbReference>
<accession>A0A5K7S8M4</accession>
<dbReference type="FunFam" id="1.10.8.10:FF:000001">
    <property type="entry name" value="Elongation factor Ts"/>
    <property type="match status" value="1"/>
</dbReference>
<protein>
    <recommendedName>
        <fullName evidence="2 5">Elongation factor Ts</fullName>
        <shortName evidence="5">EF-Ts</shortName>
    </recommendedName>
</protein>
<comment type="subcellular location">
    <subcellularLocation>
        <location evidence="5">Cytoplasm</location>
    </subcellularLocation>
</comment>
<evidence type="ECO:0000256" key="2">
    <source>
        <dbReference type="ARBA" id="ARBA00016956"/>
    </source>
</evidence>
<reference evidence="7" key="1">
    <citation type="journal article" date="2020" name="Int. J. Syst. Evol. Microbiol.">
        <title>Aquipluma nitroreducens gen. nov. sp. nov., a novel facultatively anaerobic bacterium isolated from a freshwater lake.</title>
        <authorList>
            <person name="Watanabe M."/>
            <person name="Kojima H."/>
            <person name="Fukui M."/>
        </authorList>
    </citation>
    <scope>NUCLEOTIDE SEQUENCE</scope>
    <source>
        <strain evidence="7">MeG22</strain>
    </source>
</reference>
<dbReference type="Gene3D" id="3.30.479.20">
    <property type="entry name" value="Elongation factor Ts, dimerisation domain"/>
    <property type="match status" value="2"/>
</dbReference>
<dbReference type="GO" id="GO:0003746">
    <property type="term" value="F:translation elongation factor activity"/>
    <property type="evidence" value="ECO:0007669"/>
    <property type="project" value="UniProtKB-UniRule"/>
</dbReference>
<sequence>MEISAADVMKLRKATGAGMMDCKSALAEAEGDFNRATDIIREKGKLVASKRADRAATEGVVLAKVNESKKSGALLVLNCETDFVAKNEAFVAFAEKILDAAIANNAADLDAVKALVLDGRTVENHVIEQTGVIGEKLDLPYYSKLDAETVVAYIHPGNRLSTLVGFNKADVDVQVTKDVAMQVAAMNPVAVDKANVPAEIVEKELEIAKEKFRQEGKPEAMLDKISQGALEKFFKENTLLNQAFIKENKQTVSDFLKSQDKGLTVTGFFRYNLAD</sequence>
<dbReference type="AlphaFoldDB" id="A0A5K7S8M4"/>
<keyword evidence="3 5" id="KW-0251">Elongation factor</keyword>
<dbReference type="KEGG" id="anf:AQPE_2067"/>
<evidence type="ECO:0000256" key="4">
    <source>
        <dbReference type="ARBA" id="ARBA00022917"/>
    </source>
</evidence>
<evidence type="ECO:0000313" key="8">
    <source>
        <dbReference type="Proteomes" id="UP001193389"/>
    </source>
</evidence>
<dbReference type="PANTHER" id="PTHR11741">
    <property type="entry name" value="ELONGATION FACTOR TS"/>
    <property type="match status" value="1"/>
</dbReference>
<dbReference type="GO" id="GO:0005737">
    <property type="term" value="C:cytoplasm"/>
    <property type="evidence" value="ECO:0007669"/>
    <property type="project" value="UniProtKB-SubCell"/>
</dbReference>
<gene>
    <name evidence="5" type="primary">tsf</name>
    <name evidence="7" type="ORF">AQPE_2067</name>
</gene>
<dbReference type="PROSITE" id="PS01126">
    <property type="entry name" value="EF_TS_1"/>
    <property type="match status" value="1"/>
</dbReference>
<feature type="domain" description="Translation elongation factor EFTs/EF1B dimerisation" evidence="6">
    <location>
        <begin position="73"/>
        <end position="273"/>
    </location>
</feature>
<feature type="region of interest" description="Involved in Mg(2+) ion dislocation from EF-Tu" evidence="5">
    <location>
        <begin position="81"/>
        <end position="84"/>
    </location>
</feature>
<dbReference type="CDD" id="cd14275">
    <property type="entry name" value="UBA_EF-Ts"/>
    <property type="match status" value="1"/>
</dbReference>
<dbReference type="InterPro" id="IPR036402">
    <property type="entry name" value="EF-Ts_dimer_sf"/>
</dbReference>
<dbReference type="RefSeq" id="WP_318350867.1">
    <property type="nucleotide sequence ID" value="NZ_AP018694.1"/>
</dbReference>
<dbReference type="SUPFAM" id="SSF54713">
    <property type="entry name" value="Elongation factor Ts (EF-Ts), dimerisation domain"/>
    <property type="match status" value="1"/>
</dbReference>
<dbReference type="InterPro" id="IPR009060">
    <property type="entry name" value="UBA-like_sf"/>
</dbReference>
<dbReference type="InterPro" id="IPR018101">
    <property type="entry name" value="Transl_elong_Ts_CS"/>
</dbReference>
<evidence type="ECO:0000259" key="6">
    <source>
        <dbReference type="Pfam" id="PF00889"/>
    </source>
</evidence>
<dbReference type="Gene3D" id="1.10.8.10">
    <property type="entry name" value="DNA helicase RuvA subunit, C-terminal domain"/>
    <property type="match status" value="1"/>
</dbReference>
<comment type="similarity">
    <text evidence="1 5">Belongs to the EF-Ts family.</text>
</comment>
<evidence type="ECO:0000313" key="7">
    <source>
        <dbReference type="EMBL" id="BBE17908.1"/>
    </source>
</evidence>
<evidence type="ECO:0000256" key="1">
    <source>
        <dbReference type="ARBA" id="ARBA00005532"/>
    </source>
</evidence>
<dbReference type="Pfam" id="PF00889">
    <property type="entry name" value="EF_TS"/>
    <property type="match status" value="1"/>
</dbReference>
<evidence type="ECO:0000256" key="3">
    <source>
        <dbReference type="ARBA" id="ARBA00022768"/>
    </source>
</evidence>
<dbReference type="Proteomes" id="UP001193389">
    <property type="component" value="Chromosome"/>
</dbReference>
<keyword evidence="5" id="KW-0963">Cytoplasm</keyword>
<keyword evidence="8" id="KW-1185">Reference proteome</keyword>
<dbReference type="InterPro" id="IPR001816">
    <property type="entry name" value="Transl_elong_EFTs/EF1B"/>
</dbReference>
<dbReference type="PANTHER" id="PTHR11741:SF0">
    <property type="entry name" value="ELONGATION FACTOR TS, MITOCHONDRIAL"/>
    <property type="match status" value="1"/>
</dbReference>